<evidence type="ECO:0000313" key="3">
    <source>
        <dbReference type="Proteomes" id="UP001057291"/>
    </source>
</evidence>
<dbReference type="GO" id="GO:0016020">
    <property type="term" value="C:membrane"/>
    <property type="evidence" value="ECO:0007669"/>
    <property type="project" value="InterPro"/>
</dbReference>
<reference evidence="2" key="1">
    <citation type="journal article" date="2023" name="Int. J. Syst. Evol. Microbiol.">
        <title>Collibacillus ludicampi gen. nov., sp. nov., a new soil bacterium of the family Alicyclobacillaceae.</title>
        <authorList>
            <person name="Jojima T."/>
            <person name="Ioku Y."/>
            <person name="Fukuta Y."/>
            <person name="Shirasaka N."/>
            <person name="Matsumura Y."/>
            <person name="Mori M."/>
        </authorList>
    </citation>
    <scope>NUCLEOTIDE SEQUENCE</scope>
    <source>
        <strain evidence="2">TP075</strain>
    </source>
</reference>
<feature type="transmembrane region" description="Helical" evidence="1">
    <location>
        <begin position="76"/>
        <end position="101"/>
    </location>
</feature>
<accession>A0AAV4LHI9</accession>
<keyword evidence="1" id="KW-1133">Transmembrane helix</keyword>
<evidence type="ECO:0008006" key="4">
    <source>
        <dbReference type="Google" id="ProtNLM"/>
    </source>
</evidence>
<evidence type="ECO:0000313" key="2">
    <source>
        <dbReference type="EMBL" id="GIM47113.1"/>
    </source>
</evidence>
<feature type="transmembrane region" description="Helical" evidence="1">
    <location>
        <begin position="27"/>
        <end position="47"/>
    </location>
</feature>
<dbReference type="Pfam" id="PF04186">
    <property type="entry name" value="FxsA"/>
    <property type="match status" value="1"/>
</dbReference>
<dbReference type="AlphaFoldDB" id="A0AAV4LHI9"/>
<name>A0AAV4LHI9_9BACL</name>
<dbReference type="Proteomes" id="UP001057291">
    <property type="component" value="Unassembled WGS sequence"/>
</dbReference>
<keyword evidence="1" id="KW-0472">Membrane</keyword>
<evidence type="ECO:0000256" key="1">
    <source>
        <dbReference type="SAM" id="Phobius"/>
    </source>
</evidence>
<dbReference type="EMBL" id="BOQE01000001">
    <property type="protein sequence ID" value="GIM47113.1"/>
    <property type="molecule type" value="Genomic_DNA"/>
</dbReference>
<dbReference type="PANTHER" id="PTHR35335:SF1">
    <property type="entry name" value="UPF0716 PROTEIN FXSA"/>
    <property type="match status" value="1"/>
</dbReference>
<sequence>MKRLLMLICIFVPLLEVIVIIKMGDLIGGWMTFLLLVGIGLLGAYLVKVQGARIWRRLRIELEMGRMPAETLWDGLCTLVAGCLFLIPGFLTDIIGILFLLPPIREIIKRLLKTWVAERLMQGTWHFFWRR</sequence>
<protein>
    <recommendedName>
        <fullName evidence="4">Membrane protein FxsA</fullName>
    </recommendedName>
</protein>
<keyword evidence="1" id="KW-0812">Transmembrane</keyword>
<keyword evidence="3" id="KW-1185">Reference proteome</keyword>
<gene>
    <name evidence="2" type="ORF">DNHGIG_26620</name>
</gene>
<organism evidence="2 3">
    <name type="scientific">Collibacillus ludicampi</name>
    <dbReference type="NCBI Taxonomy" id="2771369"/>
    <lineage>
        <taxon>Bacteria</taxon>
        <taxon>Bacillati</taxon>
        <taxon>Bacillota</taxon>
        <taxon>Bacilli</taxon>
        <taxon>Bacillales</taxon>
        <taxon>Alicyclobacillaceae</taxon>
        <taxon>Collibacillus</taxon>
    </lineage>
</organism>
<dbReference type="RefSeq" id="WP_282200136.1">
    <property type="nucleotide sequence ID" value="NZ_BOQE01000001.1"/>
</dbReference>
<dbReference type="NCBIfam" id="NF008528">
    <property type="entry name" value="PRK11463.1-2"/>
    <property type="match status" value="1"/>
</dbReference>
<dbReference type="InterPro" id="IPR007313">
    <property type="entry name" value="FxsA"/>
</dbReference>
<dbReference type="PANTHER" id="PTHR35335">
    <property type="entry name" value="UPF0716 PROTEIN FXSA"/>
    <property type="match status" value="1"/>
</dbReference>
<comment type="caution">
    <text evidence="2">The sequence shown here is derived from an EMBL/GenBank/DDBJ whole genome shotgun (WGS) entry which is preliminary data.</text>
</comment>
<proteinExistence type="predicted"/>